<dbReference type="GO" id="GO:0005975">
    <property type="term" value="P:carbohydrate metabolic process"/>
    <property type="evidence" value="ECO:0007669"/>
    <property type="project" value="InterPro"/>
</dbReference>
<feature type="domain" description="Glycoside hydrolase family 31 TIM barrel" evidence="5">
    <location>
        <begin position="328"/>
        <end position="655"/>
    </location>
</feature>
<dbReference type="PANTHER" id="PTHR22762">
    <property type="entry name" value="ALPHA-GLUCOSIDASE"/>
    <property type="match status" value="1"/>
</dbReference>
<keyword evidence="2 4" id="KW-0378">Hydrolase</keyword>
<protein>
    <submittedName>
        <fullName evidence="8">Glucosidase alpha, neutral C</fullName>
    </submittedName>
</protein>
<dbReference type="InterPro" id="IPR030458">
    <property type="entry name" value="Glyco_hydro_31_AS"/>
</dbReference>
<dbReference type="CDD" id="cd14752">
    <property type="entry name" value="GH31_N"/>
    <property type="match status" value="1"/>
</dbReference>
<dbReference type="Gene3D" id="2.60.40.1760">
    <property type="entry name" value="glycosyl hydrolase (family 31)"/>
    <property type="match status" value="1"/>
</dbReference>
<dbReference type="Proteomes" id="UP000694380">
    <property type="component" value="Unplaced"/>
</dbReference>
<dbReference type="PANTHER" id="PTHR22762:SF60">
    <property type="entry name" value="NEUTRAL ALPHA-GLUCOSIDASE C"/>
    <property type="match status" value="1"/>
</dbReference>
<dbReference type="FunFam" id="3.20.20.80:FF:000039">
    <property type="entry name" value="Glucosidase, alpha neutral C"/>
    <property type="match status" value="1"/>
</dbReference>
<name>A0A8C3HFV2_CHRPI</name>
<sequence>RLLKRSVFFSVQDEAVDKSNFKNCNHILLLYLFVYSQVPLLVEIYAIEGNIFRLKINEVSPLKSRYEVPDVLIKEPTTQRLSIAQKEAGILVLTCASEDRKLHITANPFQIELESKGETVLSVNTNGLLYFEHLQPPPQNRCITRSNGWKLKLDTFRQENQEDLGLWQEEFGSFLDIKANGPSSIGLDFSLHGCEHVYGIPEHAETLLLKNTSDDDAYRLFNLDVYGHKIHDKMGIYGSVPFLLAHKPNRTSGIFWLNSSETLVEINTKAVMEHVPSRSPPDITKQRVVPQTDVRWMSESGIIDVFLLMGPNPFDIFKQYAQLTGTQALPPLFSLGYHQCRWNYEDEQDVKTVDAGFDEHDIPYDVIWLDIEHTEGKRYFTWDKKKFQHPKRMQELLTRKKRKLVVIIDPHIKVDPMYTLYSQAKKKGYFVKNRTGQDFEGICWPGSSSYLDFTNPDVREWYADQFAFKSYKGSTDILFVWNDMNEPSVFKAAELTMQRDAVHHGNWEHREVHNLYGFYQQMATAEGLIKRSGGQKRPFVLTRSFFAGSQKYGAVWTGDNVAEWSYLKISIPMLLTISIAGISFCGADVGGFIGDPEPELLVRWYQAGAYQPFFRGHANIESKRREPWLFGDENTRIIREAIRERYTLLPYLYSLFYRAHTTAEPVMRPLWVEFPKEQETFGVEDEYMLGNALLVHPVIEQEATTVNVLLPGSDEVRIPVFQRGGGVVPLKTTVGRSTEWMTDISYELRVALDSKDFAVGELYLDDGHSFQYLHKKQFLHRKFTFHKNVFSSSCADEIGQYHTKCVVERVLILGVQKQPTSVTVSLHDGKDKEVVFTYDAKSSMLTLEKLLLNVGADWEIHIK</sequence>
<dbReference type="SUPFAM" id="SSF51011">
    <property type="entry name" value="Glycosyl hydrolase domain"/>
    <property type="match status" value="1"/>
</dbReference>
<proteinExistence type="inferred from homology"/>
<feature type="domain" description="Glycosyl hydrolase family 31 C-terminal" evidence="7">
    <location>
        <begin position="664"/>
        <end position="713"/>
    </location>
</feature>
<dbReference type="InterPro" id="IPR017853">
    <property type="entry name" value="GH"/>
</dbReference>
<dbReference type="Gene3D" id="2.60.40.1180">
    <property type="entry name" value="Golgi alpha-mannosidase II"/>
    <property type="match status" value="2"/>
</dbReference>
<evidence type="ECO:0000256" key="2">
    <source>
        <dbReference type="ARBA" id="ARBA00022801"/>
    </source>
</evidence>
<evidence type="ECO:0000313" key="9">
    <source>
        <dbReference type="Proteomes" id="UP000694380"/>
    </source>
</evidence>
<dbReference type="PROSITE" id="PS00129">
    <property type="entry name" value="GLYCOSYL_HYDROL_F31_1"/>
    <property type="match status" value="1"/>
</dbReference>
<keyword evidence="9" id="KW-1185">Reference proteome</keyword>
<dbReference type="SUPFAM" id="SSF51445">
    <property type="entry name" value="(Trans)glycosidases"/>
    <property type="match status" value="1"/>
</dbReference>
<evidence type="ECO:0000259" key="5">
    <source>
        <dbReference type="Pfam" id="PF01055"/>
    </source>
</evidence>
<comment type="similarity">
    <text evidence="1 4">Belongs to the glycosyl hydrolase 31 family.</text>
</comment>
<evidence type="ECO:0000256" key="3">
    <source>
        <dbReference type="ARBA" id="ARBA00023295"/>
    </source>
</evidence>
<dbReference type="Ensembl" id="ENSCPBT00000020652.1">
    <property type="protein sequence ID" value="ENSCPBP00000017466.1"/>
    <property type="gene ID" value="ENSCPBG00000011183.1"/>
</dbReference>
<evidence type="ECO:0000259" key="7">
    <source>
        <dbReference type="Pfam" id="PF21365"/>
    </source>
</evidence>
<dbReference type="Pfam" id="PF01055">
    <property type="entry name" value="Glyco_hydro_31_2nd"/>
    <property type="match status" value="1"/>
</dbReference>
<dbReference type="CDD" id="cd06603">
    <property type="entry name" value="GH31_GANC_GANAB_alpha"/>
    <property type="match status" value="1"/>
</dbReference>
<dbReference type="AlphaFoldDB" id="A0A8C3HFV2"/>
<dbReference type="FunFam" id="3.20.20.80:FF:000046">
    <property type="entry name" value="Glucosidase alpha, neutral C"/>
    <property type="match status" value="1"/>
</dbReference>
<dbReference type="InterPro" id="IPR025887">
    <property type="entry name" value="Glyco_hydro_31_N_dom"/>
</dbReference>
<evidence type="ECO:0000259" key="6">
    <source>
        <dbReference type="Pfam" id="PF13802"/>
    </source>
</evidence>
<keyword evidence="3 4" id="KW-0326">Glycosidase</keyword>
<dbReference type="Gene3D" id="3.20.20.80">
    <property type="entry name" value="Glycosidases"/>
    <property type="match status" value="1"/>
</dbReference>
<evidence type="ECO:0000256" key="1">
    <source>
        <dbReference type="ARBA" id="ARBA00007806"/>
    </source>
</evidence>
<dbReference type="GeneTree" id="ENSGT00940000159230"/>
<evidence type="ECO:0000256" key="4">
    <source>
        <dbReference type="RuleBase" id="RU361185"/>
    </source>
</evidence>
<dbReference type="GO" id="GO:0006491">
    <property type="term" value="P:N-glycan processing"/>
    <property type="evidence" value="ECO:0007669"/>
    <property type="project" value="TreeGrafter"/>
</dbReference>
<dbReference type="Pfam" id="PF21365">
    <property type="entry name" value="Glyco_hydro_31_3rd"/>
    <property type="match status" value="1"/>
</dbReference>
<dbReference type="GO" id="GO:0004558">
    <property type="term" value="F:alpha-1,4-glucosidase activity"/>
    <property type="evidence" value="ECO:0007669"/>
    <property type="project" value="TreeGrafter"/>
</dbReference>
<dbReference type="InterPro" id="IPR011013">
    <property type="entry name" value="Gal_mutarotase_sf_dom"/>
</dbReference>
<dbReference type="Pfam" id="PF13802">
    <property type="entry name" value="Gal_mutarotas_2"/>
    <property type="match status" value="1"/>
</dbReference>
<evidence type="ECO:0000313" key="8">
    <source>
        <dbReference type="Ensembl" id="ENSCPBP00000017466.1"/>
    </source>
</evidence>
<gene>
    <name evidence="8" type="primary">GANC</name>
</gene>
<feature type="domain" description="Glycoside hydrolase family 31 N-terminal" evidence="6">
    <location>
        <begin position="42"/>
        <end position="264"/>
    </location>
</feature>
<reference evidence="8" key="1">
    <citation type="submission" date="2025-08" db="UniProtKB">
        <authorList>
            <consortium name="Ensembl"/>
        </authorList>
    </citation>
    <scope>IDENTIFICATION</scope>
</reference>
<dbReference type="InterPro" id="IPR048395">
    <property type="entry name" value="Glyco_hydro_31_C"/>
</dbReference>
<dbReference type="InterPro" id="IPR013780">
    <property type="entry name" value="Glyco_hydro_b"/>
</dbReference>
<organism evidence="8 9">
    <name type="scientific">Chrysemys picta bellii</name>
    <name type="common">Western painted turtle</name>
    <name type="synonym">Emys bellii</name>
    <dbReference type="NCBI Taxonomy" id="8478"/>
    <lineage>
        <taxon>Eukaryota</taxon>
        <taxon>Metazoa</taxon>
        <taxon>Chordata</taxon>
        <taxon>Craniata</taxon>
        <taxon>Vertebrata</taxon>
        <taxon>Euteleostomi</taxon>
        <taxon>Archelosauria</taxon>
        <taxon>Testudinata</taxon>
        <taxon>Testudines</taxon>
        <taxon>Cryptodira</taxon>
        <taxon>Durocryptodira</taxon>
        <taxon>Testudinoidea</taxon>
        <taxon>Emydidae</taxon>
        <taxon>Chrysemys</taxon>
    </lineage>
</organism>
<dbReference type="InterPro" id="IPR000322">
    <property type="entry name" value="Glyco_hydro_31_TIM"/>
</dbReference>
<dbReference type="SUPFAM" id="SSF74650">
    <property type="entry name" value="Galactose mutarotase-like"/>
    <property type="match status" value="1"/>
</dbReference>
<accession>A0A8C3HFV2</accession>
<reference evidence="8" key="2">
    <citation type="submission" date="2025-09" db="UniProtKB">
        <authorList>
            <consortium name="Ensembl"/>
        </authorList>
    </citation>
    <scope>IDENTIFICATION</scope>
</reference>
<dbReference type="GO" id="GO:0030246">
    <property type="term" value="F:carbohydrate binding"/>
    <property type="evidence" value="ECO:0007669"/>
    <property type="project" value="InterPro"/>
</dbReference>